<keyword evidence="2" id="KW-1185">Reference proteome</keyword>
<organism evidence="1 2">
    <name type="scientific">Paramuricea clavata</name>
    <name type="common">Red gorgonian</name>
    <name type="synonym">Violescent sea-whip</name>
    <dbReference type="NCBI Taxonomy" id="317549"/>
    <lineage>
        <taxon>Eukaryota</taxon>
        <taxon>Metazoa</taxon>
        <taxon>Cnidaria</taxon>
        <taxon>Anthozoa</taxon>
        <taxon>Octocorallia</taxon>
        <taxon>Malacalcyonacea</taxon>
        <taxon>Plexauridae</taxon>
        <taxon>Paramuricea</taxon>
    </lineage>
</organism>
<sequence length="121" mass="13637">MSDPDGSLPLSDIYIVKELDKSYQIGMVLSHGDGSSVRNQDFYTCLEIMTSRISSEYEYDYSLIDSSIIDNAKNTFDVGLTLLYLYYIWGAIGFMIILGVAFDIYNLLYHKPGKMSAQDSS</sequence>
<evidence type="ECO:0000313" key="1">
    <source>
        <dbReference type="EMBL" id="CAB4042326.1"/>
    </source>
</evidence>
<name>A0A6S7K9F9_PARCT</name>
<dbReference type="Proteomes" id="UP001152795">
    <property type="component" value="Unassembled WGS sequence"/>
</dbReference>
<proteinExistence type="predicted"/>
<evidence type="ECO:0000313" key="2">
    <source>
        <dbReference type="Proteomes" id="UP001152795"/>
    </source>
</evidence>
<feature type="non-terminal residue" evidence="1">
    <location>
        <position position="121"/>
    </location>
</feature>
<dbReference type="AlphaFoldDB" id="A0A6S7K9F9"/>
<dbReference type="EMBL" id="CACRXK020029901">
    <property type="protein sequence ID" value="CAB4042326.1"/>
    <property type="molecule type" value="Genomic_DNA"/>
</dbReference>
<comment type="caution">
    <text evidence="1">The sequence shown here is derived from an EMBL/GenBank/DDBJ whole genome shotgun (WGS) entry which is preliminary data.</text>
</comment>
<protein>
    <submittedName>
        <fullName evidence="1">Uncharacterized protein</fullName>
    </submittedName>
</protein>
<reference evidence="1" key="1">
    <citation type="submission" date="2020-04" db="EMBL/GenBank/DDBJ databases">
        <authorList>
            <person name="Alioto T."/>
            <person name="Alioto T."/>
            <person name="Gomez Garrido J."/>
        </authorList>
    </citation>
    <scope>NUCLEOTIDE SEQUENCE</scope>
    <source>
        <strain evidence="1">A484AB</strain>
    </source>
</reference>
<gene>
    <name evidence="1" type="ORF">PACLA_8A087758</name>
</gene>
<accession>A0A6S7K9F9</accession>